<feature type="transmembrane region" description="Helical" evidence="1">
    <location>
        <begin position="12"/>
        <end position="36"/>
    </location>
</feature>
<dbReference type="InterPro" id="IPR013211">
    <property type="entry name" value="LVIVD"/>
</dbReference>
<protein>
    <recommendedName>
        <fullName evidence="4">Prepilin-type N-terminal cleavage/methylation domain-containing protein</fullName>
    </recommendedName>
</protein>
<dbReference type="Pfam" id="PF08309">
    <property type="entry name" value="LVIVD"/>
    <property type="match status" value="1"/>
</dbReference>
<keyword evidence="1" id="KW-0812">Transmembrane</keyword>
<reference evidence="2 3" key="1">
    <citation type="journal article" date="2016" name="Nat. Commun.">
        <title>Thousands of microbial genomes shed light on interconnected biogeochemical processes in an aquifer system.</title>
        <authorList>
            <person name="Anantharaman K."/>
            <person name="Brown C.T."/>
            <person name="Hug L.A."/>
            <person name="Sharon I."/>
            <person name="Castelle C.J."/>
            <person name="Probst A.J."/>
            <person name="Thomas B.C."/>
            <person name="Singh A."/>
            <person name="Wilkins M.J."/>
            <person name="Karaoz U."/>
            <person name="Brodie E.L."/>
            <person name="Williams K.H."/>
            <person name="Hubbard S.S."/>
            <person name="Banfield J.F."/>
        </authorList>
    </citation>
    <scope>NUCLEOTIDE SEQUENCE [LARGE SCALE GENOMIC DNA]</scope>
</reference>
<evidence type="ECO:0000256" key="1">
    <source>
        <dbReference type="SAM" id="Phobius"/>
    </source>
</evidence>
<evidence type="ECO:0008006" key="4">
    <source>
        <dbReference type="Google" id="ProtNLM"/>
    </source>
</evidence>
<name>A0A1F7JJI0_9BACT</name>
<sequence>MKKKSQKIKGQSLIELLMVIALTAIVLPAIITGFVASRSGRAQYYQRQHALNALQEAVERVRVIREAGWDNFSVNGIYHPVVNQNTYTWAENPLTLNGFTRSVSISSVNRDDTGAIVTTGGSPDPSTKQAVVNVSWTDPLPYQIQSTLYLTRYLDNIAFTQTTESDFNAGTKNGVTVTNDQGGEVILGSGGQGLWCQPNLSITALDLPKSGVANAITSIEGRAFAGTGDNASGVSFANVNLTNTNPPIATILGTFDGYKTNAVFGEQNYAFLATDNNGKEIDIVNLTTTPYTEAGYFDAPGNGNGKGVFVMGNIGYMTTGNKLYNFDLSSKFGNRPMIDINGVYVSMFGTAEKIYVIGNYVYVAVGSNAMLELVIVDASNPNDLRVVGWADVNGESGKEVYVNTTGTRAYLATGGSSSKPEFFIINTDAKTSTRAVIGSYEANGMSPRGVTVVTGNKAILVGTAGEEYQVIDITDETHPTHCGGLELNTGINGVSSVLEVDGDAYSYLVTGDPTAEFKIIEGGPGGQYASSGEFESSTFDPGTQTTYFNRLTSTISRPAQTDIKLQIAVADGDPVSGNCSGVTFSFVGPDKTSGSFFTTTDNATIVGAIPADDDGSGFENPGRCLRYKAFLSSGDPSQTPVLYDVTVNYSP</sequence>
<dbReference type="STRING" id="1802074.A3J15_03775"/>
<accession>A0A1F7JJI0</accession>
<keyword evidence="1" id="KW-0472">Membrane</keyword>
<organism evidence="2 3">
    <name type="scientific">Candidatus Roizmanbacteria bacterium RIFCSPLOWO2_02_FULL_38_10</name>
    <dbReference type="NCBI Taxonomy" id="1802074"/>
    <lineage>
        <taxon>Bacteria</taxon>
        <taxon>Candidatus Roizmaniibacteriota</taxon>
    </lineage>
</organism>
<evidence type="ECO:0000313" key="3">
    <source>
        <dbReference type="Proteomes" id="UP000176376"/>
    </source>
</evidence>
<dbReference type="Proteomes" id="UP000176376">
    <property type="component" value="Unassembled WGS sequence"/>
</dbReference>
<proteinExistence type="predicted"/>
<dbReference type="EMBL" id="MGAY01000054">
    <property type="protein sequence ID" value="OGK55763.1"/>
    <property type="molecule type" value="Genomic_DNA"/>
</dbReference>
<gene>
    <name evidence="2" type="ORF">A3J15_03775</name>
</gene>
<keyword evidence="1" id="KW-1133">Transmembrane helix</keyword>
<evidence type="ECO:0000313" key="2">
    <source>
        <dbReference type="EMBL" id="OGK55763.1"/>
    </source>
</evidence>
<dbReference type="AlphaFoldDB" id="A0A1F7JJI0"/>
<comment type="caution">
    <text evidence="2">The sequence shown here is derived from an EMBL/GenBank/DDBJ whole genome shotgun (WGS) entry which is preliminary data.</text>
</comment>